<name>D5P3H3_9MYCO</name>
<comment type="caution">
    <text evidence="2">The sequence shown here is derived from an EMBL/GenBank/DDBJ whole genome shotgun (WGS) entry which is preliminary data.</text>
</comment>
<sequence>MIAVGCAATASGVRSRRRHAGRPRRQLTRKAMAAHSSVPPRKEIDE</sequence>
<evidence type="ECO:0000313" key="2">
    <source>
        <dbReference type="EMBL" id="EFG79370.1"/>
    </source>
</evidence>
<proteinExistence type="predicted"/>
<evidence type="ECO:0000256" key="1">
    <source>
        <dbReference type="SAM" id="MobiDB-lite"/>
    </source>
</evidence>
<evidence type="ECO:0000313" key="3">
    <source>
        <dbReference type="Proteomes" id="UP000003653"/>
    </source>
</evidence>
<feature type="region of interest" description="Disordered" evidence="1">
    <location>
        <begin position="1"/>
        <end position="46"/>
    </location>
</feature>
<keyword evidence="3" id="KW-1185">Reference proteome</keyword>
<dbReference type="AlphaFoldDB" id="D5P3H3"/>
<reference evidence="2 3" key="1">
    <citation type="submission" date="2010-04" db="EMBL/GenBank/DDBJ databases">
        <authorList>
            <person name="Muzny D."/>
            <person name="Qin X."/>
            <person name="Deng J."/>
            <person name="Jiang H."/>
            <person name="Liu Y."/>
            <person name="Qu J."/>
            <person name="Song X.-Z."/>
            <person name="Zhang L."/>
            <person name="Thornton R."/>
            <person name="Coyle M."/>
            <person name="Francisco L."/>
            <person name="Jackson L."/>
            <person name="Javaid M."/>
            <person name="Korchina V."/>
            <person name="Kovar C."/>
            <person name="Mata R."/>
            <person name="Mathew T."/>
            <person name="Ngo R."/>
            <person name="Nguyen L."/>
            <person name="Nguyen N."/>
            <person name="Okwuonu G."/>
            <person name="Ongeri F."/>
            <person name="Pham C."/>
            <person name="Simmons D."/>
            <person name="Wilczek-Boney K."/>
            <person name="Hale W."/>
            <person name="Jakkamsetti A."/>
            <person name="Pham P."/>
            <person name="Ruth R."/>
            <person name="San Lucas F."/>
            <person name="Warren J."/>
            <person name="Zhang J."/>
            <person name="Zhao Z."/>
            <person name="Zhou C."/>
            <person name="Zhu D."/>
            <person name="Lee S."/>
            <person name="Bess C."/>
            <person name="Blankenburg K."/>
            <person name="Forbes L."/>
            <person name="Fu Q."/>
            <person name="Gubbala S."/>
            <person name="Hirani K."/>
            <person name="Jayaseelan J.C."/>
            <person name="Lara F."/>
            <person name="Munidasa M."/>
            <person name="Palculict T."/>
            <person name="Patil S."/>
            <person name="Pu L.-L."/>
            <person name="Saada N."/>
            <person name="Tang L."/>
            <person name="Weissenberger G."/>
            <person name="Zhu Y."/>
            <person name="Hemphill L."/>
            <person name="Shang Y."/>
            <person name="Youmans B."/>
            <person name="Ayvaz T."/>
            <person name="Ross M."/>
            <person name="Santibanez J."/>
            <person name="Aqrawi P."/>
            <person name="Gross S."/>
            <person name="Joshi V."/>
            <person name="Fowler G."/>
            <person name="Nazareth L."/>
            <person name="Reid J."/>
            <person name="Worley K."/>
            <person name="Petrosino J."/>
            <person name="Highlander S."/>
            <person name="Gibbs R."/>
        </authorList>
    </citation>
    <scope>NUCLEOTIDE SEQUENCE [LARGE SCALE GENOMIC DNA]</scope>
    <source>
        <strain evidence="2 3">ATCC BAA-614</strain>
    </source>
</reference>
<protein>
    <submittedName>
        <fullName evidence="2">Uncharacterized protein</fullName>
    </submittedName>
</protein>
<dbReference type="EMBL" id="ADNV01000073">
    <property type="protein sequence ID" value="EFG79370.1"/>
    <property type="molecule type" value="Genomic_DNA"/>
</dbReference>
<dbReference type="HOGENOM" id="CLU_3186080_0_0_11"/>
<organism evidence="2 3">
    <name type="scientific">Mycobacterium parascrofulaceum ATCC BAA-614</name>
    <dbReference type="NCBI Taxonomy" id="525368"/>
    <lineage>
        <taxon>Bacteria</taxon>
        <taxon>Bacillati</taxon>
        <taxon>Actinomycetota</taxon>
        <taxon>Actinomycetes</taxon>
        <taxon>Mycobacteriales</taxon>
        <taxon>Mycobacteriaceae</taxon>
        <taxon>Mycobacterium</taxon>
        <taxon>Mycobacterium simiae complex</taxon>
    </lineage>
</organism>
<dbReference type="Proteomes" id="UP000003653">
    <property type="component" value="Unassembled WGS sequence"/>
</dbReference>
<feature type="compositionally biased region" description="Basic residues" evidence="1">
    <location>
        <begin position="14"/>
        <end position="28"/>
    </location>
</feature>
<accession>D5P3H3</accession>
<gene>
    <name evidence="2" type="ORF">HMPREF0591_0717</name>
</gene>